<dbReference type="GO" id="GO:0003676">
    <property type="term" value="F:nucleic acid binding"/>
    <property type="evidence" value="ECO:0007669"/>
    <property type="project" value="InterPro"/>
</dbReference>
<keyword evidence="4" id="KW-1185">Reference proteome</keyword>
<dbReference type="Proteomes" id="UP000717328">
    <property type="component" value="Unassembled WGS sequence"/>
</dbReference>
<evidence type="ECO:0008006" key="5">
    <source>
        <dbReference type="Google" id="ProtNLM"/>
    </source>
</evidence>
<feature type="compositionally biased region" description="Low complexity" evidence="2">
    <location>
        <begin position="1"/>
        <end position="10"/>
    </location>
</feature>
<comment type="caution">
    <text evidence="3">The sequence shown here is derived from an EMBL/GenBank/DDBJ whole genome shotgun (WGS) entry which is preliminary data.</text>
</comment>
<evidence type="ECO:0000256" key="1">
    <source>
        <dbReference type="ARBA" id="ARBA00022664"/>
    </source>
</evidence>
<keyword evidence="1" id="KW-0507">mRNA processing</keyword>
<dbReference type="GO" id="GO:0008270">
    <property type="term" value="F:zinc ion binding"/>
    <property type="evidence" value="ECO:0007669"/>
    <property type="project" value="InterPro"/>
</dbReference>
<feature type="region of interest" description="Disordered" evidence="2">
    <location>
        <begin position="1"/>
        <end position="22"/>
    </location>
</feature>
<gene>
    <name evidence="3" type="ORF">H0H81_012017</name>
</gene>
<dbReference type="InterPro" id="IPR036875">
    <property type="entry name" value="Znf_CCHC_sf"/>
</dbReference>
<dbReference type="SUPFAM" id="SSF57756">
    <property type="entry name" value="Retrovirus zinc finger-like domains"/>
    <property type="match status" value="1"/>
</dbReference>
<reference evidence="3" key="2">
    <citation type="submission" date="2021-10" db="EMBL/GenBank/DDBJ databases">
        <title>Phylogenomics reveals ancestral predisposition of the termite-cultivated fungus Termitomyces towards a domesticated lifestyle.</title>
        <authorList>
            <person name="Auxier B."/>
            <person name="Grum-Grzhimaylo A."/>
            <person name="Cardenas M.E."/>
            <person name="Lodge J.D."/>
            <person name="Laessoe T."/>
            <person name="Pedersen O."/>
            <person name="Smith M.E."/>
            <person name="Kuyper T.W."/>
            <person name="Franco-Molano E.A."/>
            <person name="Baroni T.J."/>
            <person name="Aanen D.K."/>
        </authorList>
    </citation>
    <scope>NUCLEOTIDE SEQUENCE</scope>
    <source>
        <strain evidence="3">D49</strain>
    </source>
</reference>
<dbReference type="GO" id="GO:0006397">
    <property type="term" value="P:mRNA processing"/>
    <property type="evidence" value="ECO:0007669"/>
    <property type="project" value="UniProtKB-KW"/>
</dbReference>
<evidence type="ECO:0000313" key="3">
    <source>
        <dbReference type="EMBL" id="KAG5640401.1"/>
    </source>
</evidence>
<evidence type="ECO:0000313" key="4">
    <source>
        <dbReference type="Proteomes" id="UP000717328"/>
    </source>
</evidence>
<dbReference type="AlphaFoldDB" id="A0A9P7FZZ6"/>
<proteinExistence type="predicted"/>
<feature type="region of interest" description="Disordered" evidence="2">
    <location>
        <begin position="39"/>
        <end position="66"/>
    </location>
</feature>
<feature type="non-terminal residue" evidence="3">
    <location>
        <position position="66"/>
    </location>
</feature>
<name>A0A9P7FZZ6_9AGAR</name>
<dbReference type="EMBL" id="JABCKI010004317">
    <property type="protein sequence ID" value="KAG5640401.1"/>
    <property type="molecule type" value="Genomic_DNA"/>
</dbReference>
<organism evidence="3 4">
    <name type="scientific">Sphagnurus paluster</name>
    <dbReference type="NCBI Taxonomy" id="117069"/>
    <lineage>
        <taxon>Eukaryota</taxon>
        <taxon>Fungi</taxon>
        <taxon>Dikarya</taxon>
        <taxon>Basidiomycota</taxon>
        <taxon>Agaricomycotina</taxon>
        <taxon>Agaricomycetes</taxon>
        <taxon>Agaricomycetidae</taxon>
        <taxon>Agaricales</taxon>
        <taxon>Tricholomatineae</taxon>
        <taxon>Lyophyllaceae</taxon>
        <taxon>Sphagnurus</taxon>
    </lineage>
</organism>
<dbReference type="Gene3D" id="4.10.60.10">
    <property type="entry name" value="Zinc finger, CCHC-type"/>
    <property type="match status" value="1"/>
</dbReference>
<evidence type="ECO:0000256" key="2">
    <source>
        <dbReference type="SAM" id="MobiDB-lite"/>
    </source>
</evidence>
<accession>A0A9P7FZZ6</accession>
<protein>
    <recommendedName>
        <fullName evidence="5">CCHC-type domain-containing protein</fullName>
    </recommendedName>
</protein>
<sequence>MLASKKGSNSKGKKKACSPAADDECRYCHETGHWINKCPKREEDEKKKKSGGGSGSANLAVTDLRE</sequence>
<reference evidence="3" key="1">
    <citation type="submission" date="2021-02" db="EMBL/GenBank/DDBJ databases">
        <authorList>
            <person name="Nieuwenhuis M."/>
            <person name="Van De Peppel L.J.J."/>
        </authorList>
    </citation>
    <scope>NUCLEOTIDE SEQUENCE</scope>
    <source>
        <strain evidence="3">D49</strain>
    </source>
</reference>